<comment type="caution">
    <text evidence="1">The sequence shown here is derived from an EMBL/GenBank/DDBJ whole genome shotgun (WGS) entry which is preliminary data.</text>
</comment>
<dbReference type="RefSeq" id="WP_214094323.1">
    <property type="nucleotide sequence ID" value="NZ_JAHCLR010000044.1"/>
</dbReference>
<name>A0ABS5RPE6_9MYCO</name>
<dbReference type="EMBL" id="JAHCLR010000044">
    <property type="protein sequence ID" value="MBS9535464.1"/>
    <property type="molecule type" value="Genomic_DNA"/>
</dbReference>
<protein>
    <recommendedName>
        <fullName evidence="3">DUF222 domain-containing protein</fullName>
    </recommendedName>
</protein>
<evidence type="ECO:0000313" key="1">
    <source>
        <dbReference type="EMBL" id="MBS9535464.1"/>
    </source>
</evidence>
<organism evidence="1 2">
    <name type="scientific">Mycolicibacter acidiphilus</name>
    <dbReference type="NCBI Taxonomy" id="2835306"/>
    <lineage>
        <taxon>Bacteria</taxon>
        <taxon>Bacillati</taxon>
        <taxon>Actinomycetota</taxon>
        <taxon>Actinomycetes</taxon>
        <taxon>Mycobacteriales</taxon>
        <taxon>Mycobacteriaceae</taxon>
        <taxon>Mycolicibacter</taxon>
    </lineage>
</organism>
<proteinExistence type="predicted"/>
<reference evidence="1 2" key="1">
    <citation type="submission" date="2021-05" db="EMBL/GenBank/DDBJ databases">
        <title>Mycobacterium acidophilum sp. nov., an extremely acid-tolerant member of the genus Mycobacterium.</title>
        <authorList>
            <person name="Xia J."/>
        </authorList>
    </citation>
    <scope>NUCLEOTIDE SEQUENCE [LARGE SCALE GENOMIC DNA]</scope>
    <source>
        <strain evidence="1 2">M1</strain>
    </source>
</reference>
<keyword evidence="2" id="KW-1185">Reference proteome</keyword>
<evidence type="ECO:0008006" key="3">
    <source>
        <dbReference type="Google" id="ProtNLM"/>
    </source>
</evidence>
<gene>
    <name evidence="1" type="ORF">KIH27_17910</name>
</gene>
<accession>A0ABS5RPE6</accession>
<evidence type="ECO:0000313" key="2">
    <source>
        <dbReference type="Proteomes" id="UP001519535"/>
    </source>
</evidence>
<dbReference type="Proteomes" id="UP001519535">
    <property type="component" value="Unassembled WGS sequence"/>
</dbReference>
<sequence length="126" mass="13248">MTSRTALLDYADQILAGHVQIGSAGPRTAALLARCALEDWLDQQCASWPTVPHSYPSTRSKLVALTALGSSDDGQRAQRAWNALSRAMHHHSYELQPSLATVRDLVGQVRALGQGSDAGSGAGPAG</sequence>